<evidence type="ECO:0000313" key="1">
    <source>
        <dbReference type="EMBL" id="KAJ8621629.1"/>
    </source>
</evidence>
<dbReference type="EMBL" id="CM056818">
    <property type="protein sequence ID" value="KAJ8621629.1"/>
    <property type="molecule type" value="Genomic_DNA"/>
</dbReference>
<organism evidence="1 2">
    <name type="scientific">Persea americana</name>
    <name type="common">Avocado</name>
    <dbReference type="NCBI Taxonomy" id="3435"/>
    <lineage>
        <taxon>Eukaryota</taxon>
        <taxon>Viridiplantae</taxon>
        <taxon>Streptophyta</taxon>
        <taxon>Embryophyta</taxon>
        <taxon>Tracheophyta</taxon>
        <taxon>Spermatophyta</taxon>
        <taxon>Magnoliopsida</taxon>
        <taxon>Magnoliidae</taxon>
        <taxon>Laurales</taxon>
        <taxon>Lauraceae</taxon>
        <taxon>Persea</taxon>
    </lineage>
</organism>
<comment type="caution">
    <text evidence="1">The sequence shown here is derived from an EMBL/GenBank/DDBJ whole genome shotgun (WGS) entry which is preliminary data.</text>
</comment>
<dbReference type="Proteomes" id="UP001234297">
    <property type="component" value="Chromosome 10"/>
</dbReference>
<accession>A0ACC2KKX8</accession>
<gene>
    <name evidence="1" type="ORF">MRB53_030158</name>
</gene>
<sequence length="102" mass="11130">MRIKMGMGRFWSEEDKAMAIAVMGFDAFKSLFATAGGVDDGNLQNKLTGIVEGSNSLNLGWNYAIFWQSSHTKSGELVETLDTDDGLYCYIHPSPSFAAHGC</sequence>
<protein>
    <submittedName>
        <fullName evidence="1">Uncharacterized protein</fullName>
    </submittedName>
</protein>
<name>A0ACC2KKX8_PERAE</name>
<evidence type="ECO:0000313" key="2">
    <source>
        <dbReference type="Proteomes" id="UP001234297"/>
    </source>
</evidence>
<proteinExistence type="predicted"/>
<reference evidence="1 2" key="1">
    <citation type="journal article" date="2022" name="Hortic Res">
        <title>A haplotype resolved chromosomal level avocado genome allows analysis of novel avocado genes.</title>
        <authorList>
            <person name="Nath O."/>
            <person name="Fletcher S.J."/>
            <person name="Hayward A."/>
            <person name="Shaw L.M."/>
            <person name="Masouleh A.K."/>
            <person name="Furtado A."/>
            <person name="Henry R.J."/>
            <person name="Mitter N."/>
        </authorList>
    </citation>
    <scope>NUCLEOTIDE SEQUENCE [LARGE SCALE GENOMIC DNA]</scope>
    <source>
        <strain evidence="2">cv. Hass</strain>
    </source>
</reference>
<keyword evidence="2" id="KW-1185">Reference proteome</keyword>